<sequence>MEGIIIFLIYLVFIYYMGYKGYQRVKTAEDLIVAGWSMPLYVVTGSLVAALLAAPFFFAAVGSGYTSGGFEGTATMAGLGTCMILGALIWTRPLRRLRGWTIADYYGLRFASKKLGAYTGSVMAVAFGFFNAGALTVGGTYVIQTIFAIDFIPAACLFVLLTVVYSAIGGLWAVAYTEIVQGVVALIGILGIASVVLFTHGDLTFQPDWWNVSNLFEKGGVEFWALYLVLALGDIPAADLGQRVAGAKSPRVAYLSMIIAGVIVISISWIPGMLGEAFKTIFPNSDNPEMLMIMFADGYFPPIISAIFLTSLAAMGMSTLAACYVASAGIWTKNIYLDLINDQPDPKKLLLFSRIAICVSAALGLLLALGFQKVIDLAYLAWDVVFVTLFWPIVLAPFWGRVSTKAVWASVTLGLLSYGVTTFTGVPGPEVASTGIIGLLVELWHLPVFFGVVISGLTIVITSLVSPATPEVRNMHELEKIPTADE</sequence>
<dbReference type="InterPro" id="IPR001734">
    <property type="entry name" value="Na/solute_symporter"/>
</dbReference>
<proteinExistence type="inferred from homology"/>
<dbReference type="CDD" id="cd10322">
    <property type="entry name" value="SLC5sbd"/>
    <property type="match status" value="1"/>
</dbReference>
<feature type="transmembrane region" description="Helical" evidence="8">
    <location>
        <begin position="406"/>
        <end position="426"/>
    </location>
</feature>
<feature type="transmembrane region" description="Helical" evidence="8">
    <location>
        <begin position="6"/>
        <end position="22"/>
    </location>
</feature>
<protein>
    <submittedName>
        <fullName evidence="9">Sodium:proline symporter</fullName>
    </submittedName>
</protein>
<gene>
    <name evidence="9" type="ORF">CHH72_09495</name>
</gene>
<comment type="subcellular location">
    <subcellularLocation>
        <location evidence="1">Membrane</location>
        <topology evidence="1">Multi-pass membrane protein</topology>
    </subcellularLocation>
</comment>
<reference evidence="9 10" key="1">
    <citation type="submission" date="2017-07" db="EMBL/GenBank/DDBJ databases">
        <title>Isolation and whole genome analysis of endospore-forming bacteria from heroin.</title>
        <authorList>
            <person name="Kalinowski J."/>
            <person name="Ahrens B."/>
            <person name="Al-Dilaimi A."/>
            <person name="Winkler A."/>
            <person name="Wibberg D."/>
            <person name="Schleenbecker U."/>
            <person name="Ruckert C."/>
            <person name="Wolfel R."/>
            <person name="Grass G."/>
        </authorList>
    </citation>
    <scope>NUCLEOTIDE SEQUENCE [LARGE SCALE GENOMIC DNA]</scope>
    <source>
        <strain evidence="9 10">7539</strain>
    </source>
</reference>
<organism evidence="9 10">
    <name type="scientific">Shouchella clausii</name>
    <name type="common">Alkalihalobacillus clausii</name>
    <dbReference type="NCBI Taxonomy" id="79880"/>
    <lineage>
        <taxon>Bacteria</taxon>
        <taxon>Bacillati</taxon>
        <taxon>Bacillota</taxon>
        <taxon>Bacilli</taxon>
        <taxon>Bacillales</taxon>
        <taxon>Bacillaceae</taxon>
        <taxon>Shouchella</taxon>
    </lineage>
</organism>
<evidence type="ECO:0000313" key="9">
    <source>
        <dbReference type="EMBL" id="PAE89069.1"/>
    </source>
</evidence>
<dbReference type="AlphaFoldDB" id="A0A268P0Q1"/>
<accession>A0A268P0Q1</accession>
<feature type="transmembrane region" description="Helical" evidence="8">
    <location>
        <begin position="252"/>
        <end position="270"/>
    </location>
</feature>
<dbReference type="Proteomes" id="UP000216207">
    <property type="component" value="Unassembled WGS sequence"/>
</dbReference>
<keyword evidence="5 8" id="KW-1133">Transmembrane helix</keyword>
<feature type="transmembrane region" description="Helical" evidence="8">
    <location>
        <begin position="115"/>
        <end position="135"/>
    </location>
</feature>
<keyword evidence="4 8" id="KW-0812">Transmembrane</keyword>
<evidence type="ECO:0000256" key="3">
    <source>
        <dbReference type="ARBA" id="ARBA00022448"/>
    </source>
</evidence>
<comment type="similarity">
    <text evidence="2 7">Belongs to the sodium:solute symporter (SSF) (TC 2.A.21) family.</text>
</comment>
<comment type="caution">
    <text evidence="9">The sequence shown here is derived from an EMBL/GenBank/DDBJ whole genome shotgun (WGS) entry which is preliminary data.</text>
</comment>
<dbReference type="Gene3D" id="1.20.1730.10">
    <property type="entry name" value="Sodium/glucose cotransporter"/>
    <property type="match status" value="1"/>
</dbReference>
<dbReference type="PROSITE" id="PS50283">
    <property type="entry name" value="NA_SOLUT_SYMP_3"/>
    <property type="match status" value="1"/>
</dbReference>
<feature type="transmembrane region" description="Helical" evidence="8">
    <location>
        <begin position="446"/>
        <end position="465"/>
    </location>
</feature>
<keyword evidence="3" id="KW-0813">Transport</keyword>
<feature type="transmembrane region" description="Helical" evidence="8">
    <location>
        <begin position="34"/>
        <end position="61"/>
    </location>
</feature>
<evidence type="ECO:0000256" key="6">
    <source>
        <dbReference type="ARBA" id="ARBA00023136"/>
    </source>
</evidence>
<evidence type="ECO:0000256" key="5">
    <source>
        <dbReference type="ARBA" id="ARBA00022989"/>
    </source>
</evidence>
<dbReference type="EMBL" id="NPCC01000011">
    <property type="protein sequence ID" value="PAE89069.1"/>
    <property type="molecule type" value="Genomic_DNA"/>
</dbReference>
<feature type="transmembrane region" description="Helical" evidence="8">
    <location>
        <begin position="179"/>
        <end position="201"/>
    </location>
</feature>
<evidence type="ECO:0000256" key="1">
    <source>
        <dbReference type="ARBA" id="ARBA00004141"/>
    </source>
</evidence>
<evidence type="ECO:0000256" key="8">
    <source>
        <dbReference type="SAM" id="Phobius"/>
    </source>
</evidence>
<dbReference type="RefSeq" id="WP_095326481.1">
    <property type="nucleotide sequence ID" value="NZ_NPCC01000011.1"/>
</dbReference>
<dbReference type="PANTHER" id="PTHR48086:SF7">
    <property type="entry name" value="SODIUM-SOLUTE SYMPORTER-RELATED"/>
    <property type="match status" value="1"/>
</dbReference>
<dbReference type="GO" id="GO:0022857">
    <property type="term" value="F:transmembrane transporter activity"/>
    <property type="evidence" value="ECO:0007669"/>
    <property type="project" value="InterPro"/>
</dbReference>
<dbReference type="GO" id="GO:0005886">
    <property type="term" value="C:plasma membrane"/>
    <property type="evidence" value="ECO:0007669"/>
    <property type="project" value="TreeGrafter"/>
</dbReference>
<feature type="transmembrane region" description="Helical" evidence="8">
    <location>
        <begin position="349"/>
        <end position="371"/>
    </location>
</feature>
<evidence type="ECO:0000313" key="10">
    <source>
        <dbReference type="Proteomes" id="UP000216207"/>
    </source>
</evidence>
<evidence type="ECO:0000256" key="7">
    <source>
        <dbReference type="RuleBase" id="RU362091"/>
    </source>
</evidence>
<dbReference type="InterPro" id="IPR050277">
    <property type="entry name" value="Sodium:Solute_Symporter"/>
</dbReference>
<dbReference type="Pfam" id="PF00474">
    <property type="entry name" value="SSF"/>
    <property type="match status" value="1"/>
</dbReference>
<evidence type="ECO:0000256" key="4">
    <source>
        <dbReference type="ARBA" id="ARBA00022692"/>
    </source>
</evidence>
<feature type="transmembrane region" description="Helical" evidence="8">
    <location>
        <begin position="141"/>
        <end position="167"/>
    </location>
</feature>
<dbReference type="PANTHER" id="PTHR48086">
    <property type="entry name" value="SODIUM/PROLINE SYMPORTER-RELATED"/>
    <property type="match status" value="1"/>
</dbReference>
<feature type="transmembrane region" description="Helical" evidence="8">
    <location>
        <begin position="73"/>
        <end position="94"/>
    </location>
</feature>
<dbReference type="InterPro" id="IPR038377">
    <property type="entry name" value="Na/Glc_symporter_sf"/>
</dbReference>
<evidence type="ECO:0000256" key="2">
    <source>
        <dbReference type="ARBA" id="ARBA00006434"/>
    </source>
</evidence>
<feature type="transmembrane region" description="Helical" evidence="8">
    <location>
        <begin position="221"/>
        <end position="240"/>
    </location>
</feature>
<keyword evidence="6 8" id="KW-0472">Membrane</keyword>
<feature type="transmembrane region" description="Helical" evidence="8">
    <location>
        <begin position="377"/>
        <end position="399"/>
    </location>
</feature>
<feature type="transmembrane region" description="Helical" evidence="8">
    <location>
        <begin position="299"/>
        <end position="328"/>
    </location>
</feature>
<name>A0A268P0Q1_SHOCL</name>